<dbReference type="Gene3D" id="3.30.200.20">
    <property type="entry name" value="Phosphorylase Kinase, domain 1"/>
    <property type="match status" value="1"/>
</dbReference>
<feature type="region of interest" description="Disordered" evidence="11">
    <location>
        <begin position="523"/>
        <end position="542"/>
    </location>
</feature>
<feature type="compositionally biased region" description="Acidic residues" evidence="11">
    <location>
        <begin position="101"/>
        <end position="111"/>
    </location>
</feature>
<feature type="region of interest" description="Disordered" evidence="11">
    <location>
        <begin position="470"/>
        <end position="514"/>
    </location>
</feature>
<dbReference type="InterPro" id="IPR011009">
    <property type="entry name" value="Kinase-like_dom_sf"/>
</dbReference>
<dbReference type="InterPro" id="IPR008271">
    <property type="entry name" value="Ser/Thr_kinase_AS"/>
</dbReference>
<dbReference type="STRING" id="1266660.A0A1G4IV29"/>
<dbReference type="InterPro" id="IPR039046">
    <property type="entry name" value="PDPK1"/>
</dbReference>
<keyword evidence="4" id="KW-0808">Transferase</keyword>
<evidence type="ECO:0000256" key="6">
    <source>
        <dbReference type="ARBA" id="ARBA00022777"/>
    </source>
</evidence>
<dbReference type="SUPFAM" id="SSF56112">
    <property type="entry name" value="Protein kinase-like (PK-like)"/>
    <property type="match status" value="1"/>
</dbReference>
<feature type="compositionally biased region" description="Low complexity" evidence="11">
    <location>
        <begin position="894"/>
        <end position="909"/>
    </location>
</feature>
<feature type="compositionally biased region" description="Low complexity" evidence="11">
    <location>
        <begin position="550"/>
        <end position="568"/>
    </location>
</feature>
<dbReference type="InterPro" id="IPR017441">
    <property type="entry name" value="Protein_kinase_ATP_BS"/>
</dbReference>
<reference evidence="14" key="1">
    <citation type="submission" date="2016-03" db="EMBL/GenBank/DDBJ databases">
        <authorList>
            <person name="Devillers H."/>
        </authorList>
    </citation>
    <scope>NUCLEOTIDE SEQUENCE [LARGE SCALE GENOMIC DNA]</scope>
</reference>
<keyword evidence="14" id="KW-1185">Reference proteome</keyword>
<evidence type="ECO:0000259" key="12">
    <source>
        <dbReference type="PROSITE" id="PS50011"/>
    </source>
</evidence>
<feature type="domain" description="Protein kinase" evidence="12">
    <location>
        <begin position="175"/>
        <end position="436"/>
    </location>
</feature>
<dbReference type="Proteomes" id="UP000190274">
    <property type="component" value="Chromosome B"/>
</dbReference>
<feature type="region of interest" description="Disordered" evidence="11">
    <location>
        <begin position="550"/>
        <end position="596"/>
    </location>
</feature>
<evidence type="ECO:0000313" key="14">
    <source>
        <dbReference type="Proteomes" id="UP000190274"/>
    </source>
</evidence>
<feature type="region of interest" description="Disordered" evidence="11">
    <location>
        <begin position="891"/>
        <end position="1001"/>
    </location>
</feature>
<evidence type="ECO:0000313" key="13">
    <source>
        <dbReference type="EMBL" id="SCU80632.1"/>
    </source>
</evidence>
<feature type="compositionally biased region" description="Polar residues" evidence="11">
    <location>
        <begin position="964"/>
        <end position="980"/>
    </location>
</feature>
<dbReference type="PROSITE" id="PS00107">
    <property type="entry name" value="PROTEIN_KINASE_ATP"/>
    <property type="match status" value="1"/>
</dbReference>
<evidence type="ECO:0000256" key="3">
    <source>
        <dbReference type="ARBA" id="ARBA00022527"/>
    </source>
</evidence>
<dbReference type="GO" id="GO:0000196">
    <property type="term" value="P:cell integrity MAPK cascade"/>
    <property type="evidence" value="ECO:0007669"/>
    <property type="project" value="UniProtKB-ARBA"/>
</dbReference>
<dbReference type="EMBL" id="LT598456">
    <property type="protein sequence ID" value="SCU80632.1"/>
    <property type="molecule type" value="Genomic_DNA"/>
</dbReference>
<feature type="region of interest" description="Disordered" evidence="11">
    <location>
        <begin position="1"/>
        <end position="68"/>
    </location>
</feature>
<keyword evidence="6" id="KW-0418">Kinase</keyword>
<evidence type="ECO:0000256" key="1">
    <source>
        <dbReference type="ARBA" id="ARBA00010006"/>
    </source>
</evidence>
<comment type="catalytic activity">
    <reaction evidence="8">
        <text>L-threonyl-[protein] + ATP = O-phospho-L-threonyl-[protein] + ADP + H(+)</text>
        <dbReference type="Rhea" id="RHEA:46608"/>
        <dbReference type="Rhea" id="RHEA-COMP:11060"/>
        <dbReference type="Rhea" id="RHEA-COMP:11605"/>
        <dbReference type="ChEBI" id="CHEBI:15378"/>
        <dbReference type="ChEBI" id="CHEBI:30013"/>
        <dbReference type="ChEBI" id="CHEBI:30616"/>
        <dbReference type="ChEBI" id="CHEBI:61977"/>
        <dbReference type="ChEBI" id="CHEBI:456216"/>
        <dbReference type="EC" id="2.7.11.1"/>
    </reaction>
</comment>
<dbReference type="GO" id="GO:0032511">
    <property type="term" value="P:late endosome to vacuole transport via multivesicular body sorting pathway"/>
    <property type="evidence" value="ECO:0007669"/>
    <property type="project" value="UniProtKB-ARBA"/>
</dbReference>
<evidence type="ECO:0000256" key="7">
    <source>
        <dbReference type="ARBA" id="ARBA00022840"/>
    </source>
</evidence>
<name>A0A1G4IV29_9SACH</name>
<dbReference type="GO" id="GO:0060211">
    <property type="term" value="P:regulation of nuclear-transcribed mRNA poly(A) tail shortening"/>
    <property type="evidence" value="ECO:0007669"/>
    <property type="project" value="UniProtKB-ARBA"/>
</dbReference>
<evidence type="ECO:0000256" key="9">
    <source>
        <dbReference type="ARBA" id="ARBA00048679"/>
    </source>
</evidence>
<organism evidence="13 14">
    <name type="scientific">Lachancea dasiensis</name>
    <dbReference type="NCBI Taxonomy" id="1072105"/>
    <lineage>
        <taxon>Eukaryota</taxon>
        <taxon>Fungi</taxon>
        <taxon>Dikarya</taxon>
        <taxon>Ascomycota</taxon>
        <taxon>Saccharomycotina</taxon>
        <taxon>Saccharomycetes</taxon>
        <taxon>Saccharomycetales</taxon>
        <taxon>Saccharomycetaceae</taxon>
        <taxon>Lachancea</taxon>
    </lineage>
</organism>
<dbReference type="GO" id="GO:0004674">
    <property type="term" value="F:protein serine/threonine kinase activity"/>
    <property type="evidence" value="ECO:0007669"/>
    <property type="project" value="UniProtKB-KW"/>
</dbReference>
<evidence type="ECO:0000256" key="5">
    <source>
        <dbReference type="ARBA" id="ARBA00022741"/>
    </source>
</evidence>
<dbReference type="GO" id="GO:0005938">
    <property type="term" value="C:cell cortex"/>
    <property type="evidence" value="ECO:0007669"/>
    <property type="project" value="UniProtKB-ARBA"/>
</dbReference>
<dbReference type="PANTHER" id="PTHR24356">
    <property type="entry name" value="SERINE/THREONINE-PROTEIN KINASE"/>
    <property type="match status" value="1"/>
</dbReference>
<comment type="similarity">
    <text evidence="1">Belongs to the protein kinase superfamily. AGC Ser/Thr protein kinase family. PDPK1 subfamily.</text>
</comment>
<keyword evidence="5 10" id="KW-0547">Nucleotide-binding</keyword>
<feature type="compositionally biased region" description="Low complexity" evidence="11">
    <location>
        <begin position="482"/>
        <end position="492"/>
    </location>
</feature>
<proteinExistence type="inferred from homology"/>
<evidence type="ECO:0000256" key="8">
    <source>
        <dbReference type="ARBA" id="ARBA00047899"/>
    </source>
</evidence>
<dbReference type="FunFam" id="1.10.510.10:FF:000534">
    <property type="entry name" value="Serine/threonine-protein kinase PKH2"/>
    <property type="match status" value="1"/>
</dbReference>
<feature type="compositionally biased region" description="Polar residues" evidence="11">
    <location>
        <begin position="35"/>
        <end position="50"/>
    </location>
</feature>
<feature type="compositionally biased region" description="Polar residues" evidence="11">
    <location>
        <begin position="14"/>
        <end position="25"/>
    </location>
</feature>
<sequence>MSLDYERPLIPPSAETSETSRLSGSHRSDLGQSDKAVNSVSDGLNTLQKRGSSRHCYGQNLPRPPPVEKALTDVENFIQIHGDDSRLFQREQNSEVITLSSDDDNNDEESSEWSPGSLDPLRNSDNIKDLRMADTMRRRQEEWADRGAAKIVKEIVNPDTGLMAKHVIKKGIKDFKFGEILGDGSYSTVLLARSNDSGKKYAVKVLNKEYLIRQKKVKYVNIEKNTLQRLNEGRGVIKLYFTFQDEASLYFLLEYAPNGDFLSLVKKFGSLSEECVEYYSAQILDALDFLHHMGVVHRDIKPENILLDKDMKVKLTDFGTAKLLTKNEETNRYDLSERSKSFVGTAEYVSPELLNDNYVDYKCDIWAFGCIVFQMIAGKPPFKATNEYLTFQKVMKVQYAFTAGFPLVIRDLIKRILVKAPEARLDTSQIKKHHFFNETNFEDNSIWEKPPPEIAPYKVTAKAMQPVSALDKTKPRLVINMPRRPNSSRSPSQTPAAEPSNDVKSQEVSKAATDARTAQILENAKREIQTRRQNNRRTTSAASAAALALLKKPQKSSSSTSLSGKSDSPQNTIMGKASSPKIPQTASSSQQERLHASANGLTVSTGVSNIPPMSKTDILWSYYLKNIDERVMKVGELEMAYLKTPLLEKRLGKAGASLVDPGHNSQRTTLLSQVARAGGGVTGFRGDNGGQNLTESDYYAQWSISDEVVVDSFKKHENEGSEAHAVSTKFKKLFQVKNEDVDKPLEPLPAGEFLKKVVVLTTFGRCLIFVRRNKIQPETNLYFDLEFDISMSQKDVKLRELVADGKNSETQDLPLVIETPFKSFVFKINANDSSWLMTCSKSVRLNHERLSSRSKTEDPEGAAGKAARIASPTLASTSSFAVQASPTFVPASQTTVSPKSPTTSSAVPALTSSGGAKPGRLFDNFVSNKGRQGKKQAKPVPSSGKLTNGLPAGSIFGDDYPDNNDISGSSISMGAYTTGQKPVVSGKSSRMLARSDRPLKR</sequence>
<dbReference type="GO" id="GO:0005524">
    <property type="term" value="F:ATP binding"/>
    <property type="evidence" value="ECO:0007669"/>
    <property type="project" value="UniProtKB-UniRule"/>
</dbReference>
<evidence type="ECO:0000256" key="11">
    <source>
        <dbReference type="SAM" id="MobiDB-lite"/>
    </source>
</evidence>
<dbReference type="PROSITE" id="PS50011">
    <property type="entry name" value="PROTEIN_KINASE_DOM"/>
    <property type="match status" value="1"/>
</dbReference>
<dbReference type="Pfam" id="PF00069">
    <property type="entry name" value="Pkinase"/>
    <property type="match status" value="1"/>
</dbReference>
<evidence type="ECO:0000256" key="4">
    <source>
        <dbReference type="ARBA" id="ARBA00022679"/>
    </source>
</evidence>
<dbReference type="EC" id="2.7.11.1" evidence="2"/>
<feature type="compositionally biased region" description="Basic and acidic residues" evidence="11">
    <location>
        <begin position="847"/>
        <end position="858"/>
    </location>
</feature>
<dbReference type="Gene3D" id="1.10.510.10">
    <property type="entry name" value="Transferase(Phosphotransferase) domain 1"/>
    <property type="match status" value="1"/>
</dbReference>
<dbReference type="SMART" id="SM00220">
    <property type="entry name" value="S_TKc"/>
    <property type="match status" value="1"/>
</dbReference>
<dbReference type="OrthoDB" id="347657at2759"/>
<dbReference type="InterPro" id="IPR000719">
    <property type="entry name" value="Prot_kinase_dom"/>
</dbReference>
<comment type="catalytic activity">
    <reaction evidence="9">
        <text>L-seryl-[protein] + ATP = O-phospho-L-seryl-[protein] + ADP + H(+)</text>
        <dbReference type="Rhea" id="RHEA:17989"/>
        <dbReference type="Rhea" id="RHEA-COMP:9863"/>
        <dbReference type="Rhea" id="RHEA-COMP:11604"/>
        <dbReference type="ChEBI" id="CHEBI:15378"/>
        <dbReference type="ChEBI" id="CHEBI:29999"/>
        <dbReference type="ChEBI" id="CHEBI:30616"/>
        <dbReference type="ChEBI" id="CHEBI:83421"/>
        <dbReference type="ChEBI" id="CHEBI:456216"/>
        <dbReference type="EC" id="2.7.11.1"/>
    </reaction>
</comment>
<accession>A0A1G4IV29</accession>
<keyword evidence="3" id="KW-0723">Serine/threonine-protein kinase</keyword>
<evidence type="ECO:0000256" key="2">
    <source>
        <dbReference type="ARBA" id="ARBA00012513"/>
    </source>
</evidence>
<protein>
    <recommendedName>
        <fullName evidence="2">non-specific serine/threonine protein kinase</fullName>
        <ecNumber evidence="2">2.7.11.1</ecNumber>
    </recommendedName>
</protein>
<dbReference type="PROSITE" id="PS00108">
    <property type="entry name" value="PROTEIN_KINASE_ST"/>
    <property type="match status" value="1"/>
</dbReference>
<evidence type="ECO:0000256" key="10">
    <source>
        <dbReference type="PROSITE-ProRule" id="PRU10141"/>
    </source>
</evidence>
<gene>
    <name evidence="13" type="ORF">LADA_0B08702G</name>
</gene>
<keyword evidence="7 10" id="KW-0067">ATP-binding</keyword>
<feature type="compositionally biased region" description="Polar residues" evidence="11">
    <location>
        <begin position="581"/>
        <end position="591"/>
    </location>
</feature>
<feature type="region of interest" description="Disordered" evidence="11">
    <location>
        <begin position="847"/>
        <end position="868"/>
    </location>
</feature>
<feature type="region of interest" description="Disordered" evidence="11">
    <location>
        <begin position="98"/>
        <end position="124"/>
    </location>
</feature>
<dbReference type="FunFam" id="3.30.200.20:FF:000191">
    <property type="entry name" value="3-phosphoinositide-dependent protein kinase 2-like"/>
    <property type="match status" value="1"/>
</dbReference>
<dbReference type="GO" id="GO:0010606">
    <property type="term" value="P:positive regulation of cytoplasmic mRNA processing body assembly"/>
    <property type="evidence" value="ECO:0007669"/>
    <property type="project" value="UniProtKB-ARBA"/>
</dbReference>
<dbReference type="InterPro" id="IPR050236">
    <property type="entry name" value="Ser_Thr_kinase_AGC"/>
</dbReference>
<dbReference type="CDD" id="cd05581">
    <property type="entry name" value="STKc_PDK1"/>
    <property type="match status" value="1"/>
</dbReference>
<dbReference type="PANTHER" id="PTHR24356:SF163">
    <property type="entry name" value="3-PHOSPHOINOSITIDE-DEPENDENT PROTEIN KINASE 1-RELATED"/>
    <property type="match status" value="1"/>
</dbReference>
<feature type="binding site" evidence="10">
    <location>
        <position position="204"/>
    </location>
    <ligand>
        <name>ATP</name>
        <dbReference type="ChEBI" id="CHEBI:30616"/>
    </ligand>
</feature>
<dbReference type="AlphaFoldDB" id="A0A1G4IV29"/>